<dbReference type="eggNOG" id="KOG0003">
    <property type="taxonomic scope" value="Eukaryota"/>
</dbReference>
<dbReference type="RefSeq" id="XP_002174005.1">
    <property type="nucleotide sequence ID" value="XM_002173969.2"/>
</dbReference>
<evidence type="ECO:0000313" key="16">
    <source>
        <dbReference type="Proteomes" id="UP000001744"/>
    </source>
</evidence>
<evidence type="ECO:0000256" key="1">
    <source>
        <dbReference type="ARBA" id="ARBA00004604"/>
    </source>
</evidence>
<protein>
    <submittedName>
        <fullName evidence="14">RNA polymerase I upstream activation factor complex subunit Rrn7</fullName>
    </submittedName>
</protein>
<dbReference type="PANTHER" id="PTHR31576:SF2">
    <property type="entry name" value="TATA BOX-BINDING PROTEIN-ASSOCIATED FACTOR RNA POLYMERASE I SUBUNIT B"/>
    <property type="match status" value="1"/>
</dbReference>
<dbReference type="Pfam" id="PF20644">
    <property type="entry name" value="Rrn7_cyclin_N"/>
    <property type="match status" value="1"/>
</dbReference>
<dbReference type="GO" id="GO:0001164">
    <property type="term" value="F:RNA polymerase I core promoter sequence-specific DNA binding"/>
    <property type="evidence" value="ECO:0000318"/>
    <property type="project" value="GO_Central"/>
</dbReference>
<evidence type="ECO:0000256" key="8">
    <source>
        <dbReference type="ARBA" id="ARBA00023163"/>
    </source>
</evidence>
<keyword evidence="9" id="KW-0539">Nucleus</keyword>
<keyword evidence="16" id="KW-1185">Reference proteome</keyword>
<dbReference type="Proteomes" id="UP000001744">
    <property type="component" value="Unassembled WGS sequence"/>
</dbReference>
<dbReference type="GeneID" id="7049476"/>
<keyword evidence="7" id="KW-0238">DNA-binding</keyword>
<dbReference type="GO" id="GO:0008270">
    <property type="term" value="F:zinc ion binding"/>
    <property type="evidence" value="ECO:0007669"/>
    <property type="project" value="UniProtKB-KW"/>
</dbReference>
<feature type="region of interest" description="Disordered" evidence="10">
    <location>
        <begin position="143"/>
        <end position="167"/>
    </location>
</feature>
<evidence type="ECO:0000256" key="2">
    <source>
        <dbReference type="ARBA" id="ARBA00006899"/>
    </source>
</evidence>
<accession>B6K191</accession>
<keyword evidence="4" id="KW-0863">Zinc-finger</keyword>
<reference evidence="14 16" key="1">
    <citation type="journal article" date="2011" name="Science">
        <title>Comparative functional genomics of the fission yeasts.</title>
        <authorList>
            <person name="Rhind N."/>
            <person name="Chen Z."/>
            <person name="Yassour M."/>
            <person name="Thompson D.A."/>
            <person name="Haas B.J."/>
            <person name="Habib N."/>
            <person name="Wapinski I."/>
            <person name="Roy S."/>
            <person name="Lin M.F."/>
            <person name="Heiman D.I."/>
            <person name="Young S.K."/>
            <person name="Furuya K."/>
            <person name="Guo Y."/>
            <person name="Pidoux A."/>
            <person name="Chen H.M."/>
            <person name="Robbertse B."/>
            <person name="Goldberg J.M."/>
            <person name="Aoki K."/>
            <person name="Bayne E.H."/>
            <person name="Berlin A.M."/>
            <person name="Desjardins C.A."/>
            <person name="Dobbs E."/>
            <person name="Dukaj L."/>
            <person name="Fan L."/>
            <person name="FitzGerald M.G."/>
            <person name="French C."/>
            <person name="Gujja S."/>
            <person name="Hansen K."/>
            <person name="Keifenheim D."/>
            <person name="Levin J.Z."/>
            <person name="Mosher R.A."/>
            <person name="Mueller C.A."/>
            <person name="Pfiffner J."/>
            <person name="Priest M."/>
            <person name="Russ C."/>
            <person name="Smialowska A."/>
            <person name="Swoboda P."/>
            <person name="Sykes S.M."/>
            <person name="Vaughn M."/>
            <person name="Vengrova S."/>
            <person name="Yoder R."/>
            <person name="Zeng Q."/>
            <person name="Allshire R."/>
            <person name="Baulcombe D."/>
            <person name="Birren B.W."/>
            <person name="Brown W."/>
            <person name="Ekwall K."/>
            <person name="Kellis M."/>
            <person name="Leatherwood J."/>
            <person name="Levin H."/>
            <person name="Margalit H."/>
            <person name="Martienssen R."/>
            <person name="Nieduszynski C.A."/>
            <person name="Spatafora J.W."/>
            <person name="Friedman N."/>
            <person name="Dalgaard J.Z."/>
            <person name="Baumann P."/>
            <person name="Niki H."/>
            <person name="Regev A."/>
            <person name="Nusbaum C."/>
        </authorList>
    </citation>
    <scope>NUCLEOTIDE SEQUENCE [LARGE SCALE GENOMIC DNA]</scope>
    <source>
        <strain evidence="16">yFS275 / FY16936</strain>
    </source>
</reference>
<dbReference type="AlphaFoldDB" id="B6K191"/>
<dbReference type="HOGENOM" id="CLU_016553_2_1_1"/>
<keyword evidence="3" id="KW-0479">Metal-binding</keyword>
<comment type="similarity">
    <text evidence="2">Belongs to the RRN7/TAF1B family.</text>
</comment>
<evidence type="ECO:0000256" key="9">
    <source>
        <dbReference type="ARBA" id="ARBA00023242"/>
    </source>
</evidence>
<keyword evidence="5" id="KW-0862">Zinc</keyword>
<dbReference type="InterPro" id="IPR048540">
    <property type="entry name" value="Rrn7_cyclin_N"/>
</dbReference>
<dbReference type="InterPro" id="IPR021752">
    <property type="entry name" value="TF_Rrn7_Zf"/>
</dbReference>
<evidence type="ECO:0000313" key="14">
    <source>
        <dbReference type="EMBL" id="EEB07712.1"/>
    </source>
</evidence>
<feature type="domain" description="Rrn7/TAF1B C-terminal cyclin" evidence="13">
    <location>
        <begin position="244"/>
        <end position="410"/>
    </location>
</feature>
<dbReference type="STRING" id="402676.B6K191"/>
<dbReference type="OrthoDB" id="428577at2759"/>
<gene>
    <name evidence="15" type="primary">rrn7</name>
    <name evidence="14" type="ORF">SJAG_02813</name>
</gene>
<dbReference type="VEuPathDB" id="FungiDB:SJAG_02813"/>
<evidence type="ECO:0000256" key="3">
    <source>
        <dbReference type="ARBA" id="ARBA00022723"/>
    </source>
</evidence>
<evidence type="ECO:0000256" key="5">
    <source>
        <dbReference type="ARBA" id="ARBA00022833"/>
    </source>
</evidence>
<evidence type="ECO:0000256" key="10">
    <source>
        <dbReference type="SAM" id="MobiDB-lite"/>
    </source>
</evidence>
<evidence type="ECO:0000256" key="6">
    <source>
        <dbReference type="ARBA" id="ARBA00023015"/>
    </source>
</evidence>
<dbReference type="GO" id="GO:0042790">
    <property type="term" value="P:nucleolar large rRNA transcription by RNA polymerase I"/>
    <property type="evidence" value="ECO:0000318"/>
    <property type="project" value="GO_Central"/>
</dbReference>
<evidence type="ECO:0000256" key="4">
    <source>
        <dbReference type="ARBA" id="ARBA00022771"/>
    </source>
</evidence>
<feature type="domain" description="RRN7-type" evidence="11">
    <location>
        <begin position="8"/>
        <end position="41"/>
    </location>
</feature>
<dbReference type="InterPro" id="IPR048538">
    <property type="entry name" value="Rrn7_cyclin_C"/>
</dbReference>
<evidence type="ECO:0000259" key="12">
    <source>
        <dbReference type="Pfam" id="PF20644"/>
    </source>
</evidence>
<organism evidence="14 16">
    <name type="scientific">Schizosaccharomyces japonicus (strain yFS275 / FY16936)</name>
    <name type="common">Fission yeast</name>
    <dbReference type="NCBI Taxonomy" id="402676"/>
    <lineage>
        <taxon>Eukaryota</taxon>
        <taxon>Fungi</taxon>
        <taxon>Dikarya</taxon>
        <taxon>Ascomycota</taxon>
        <taxon>Taphrinomycotina</taxon>
        <taxon>Schizosaccharomycetes</taxon>
        <taxon>Schizosaccharomycetales</taxon>
        <taxon>Schizosaccharomycetaceae</taxon>
        <taxon>Schizosaccharomyces</taxon>
    </lineage>
</organism>
<keyword evidence="6" id="KW-0805">Transcription regulation</keyword>
<dbReference type="Pfam" id="PF11781">
    <property type="entry name" value="Zn_ribbon_RRN7"/>
    <property type="match status" value="1"/>
</dbReference>
<name>B6K191_SCHJY</name>
<evidence type="ECO:0000259" key="13">
    <source>
        <dbReference type="Pfam" id="PF20645"/>
    </source>
</evidence>
<dbReference type="EMBL" id="KE651166">
    <property type="protein sequence ID" value="EEB07712.1"/>
    <property type="molecule type" value="Genomic_DNA"/>
</dbReference>
<dbReference type="OMA" id="ICRDIWA"/>
<keyword evidence="8" id="KW-0804">Transcription</keyword>
<feature type="domain" description="Rrn7/TAF1B N-terminal cyclin" evidence="12">
    <location>
        <begin position="90"/>
        <end position="225"/>
    </location>
</feature>
<dbReference type="InterPro" id="IPR033599">
    <property type="entry name" value="TAF1B/Rrn7"/>
</dbReference>
<evidence type="ECO:0000259" key="11">
    <source>
        <dbReference type="Pfam" id="PF11781"/>
    </source>
</evidence>
<evidence type="ECO:0000256" key="7">
    <source>
        <dbReference type="ARBA" id="ARBA00023125"/>
    </source>
</evidence>
<dbReference type="PANTHER" id="PTHR31576">
    <property type="entry name" value="TATA BOX-BINDING PROTEIN-ASSOCIATED FACTOR RNA POLYMERASE I SUBUNIT B"/>
    <property type="match status" value="1"/>
</dbReference>
<dbReference type="GO" id="GO:0070860">
    <property type="term" value="C:RNA polymerase I core factor complex"/>
    <property type="evidence" value="ECO:0000318"/>
    <property type="project" value="GO_Central"/>
</dbReference>
<dbReference type="Pfam" id="PF20645">
    <property type="entry name" value="Rrn7_cyclin_C"/>
    <property type="match status" value="1"/>
</dbReference>
<evidence type="ECO:0000313" key="15">
    <source>
        <dbReference type="JaponicusDB" id="SJAG_02813"/>
    </source>
</evidence>
<sequence>MNGANSPWFKGKPCQVNNCKSVWYFTNSGQTFCRRGHAQEGLIEIAEDDEPGSLAAPTRRRKAVANNLESAPTSFVLYGTEGKVLFLKVMQHILQLQTHALVNELGVDQRCEAVIRSLWAVIVSNVFKSSAFHQNLAEAINETVQQQPNSEEDSDLEDFEHLPSSEQQDEVKVDKEMEWPKLIHSLALIQIGCLLLRLPVTTSDIQYWTSTNKIPYMQAYNLLPNTLRIRLHVGYVRQITPKVQPSTERIHESVGLMIRFFSEKISLLIPSLNTPLILQSYLKRLVLPPELLLPTLRLRNVFHLDLSYHQYTNSETGYKRLHPHKSPEVLLMACLIIILNMCYGLSYSQGKPNSNMDASIVLPNWDRWLRSHQTKKTPALEESSDFVERDILKMDAKDLDNYLDWFENTWVVDENPNNIPSGLLQLFPLQSKDTDTHMQNSEAESVAHSDDLYQLQEKQSAFNTCQTFKSRGKDNSTAAGQLYVPLTASKKMHLDTANGIFSAAANVLRIESHQVYLAVRSLEKKLKDFADL</sequence>
<dbReference type="JaponicusDB" id="SJAG_02813">
    <property type="gene designation" value="rrn7"/>
</dbReference>
<dbReference type="GO" id="GO:0001181">
    <property type="term" value="F:RNA polymerase I general transcription initiation factor activity"/>
    <property type="evidence" value="ECO:0007669"/>
    <property type="project" value="EnsemblFungi"/>
</dbReference>
<proteinExistence type="inferred from homology"/>
<comment type="subcellular location">
    <subcellularLocation>
        <location evidence="1">Nucleus</location>
        <location evidence="1">Nucleolus</location>
    </subcellularLocation>
</comment>